<comment type="caution">
    <text evidence="1">The sequence shown here is derived from an EMBL/GenBank/DDBJ whole genome shotgun (WGS) entry which is preliminary data.</text>
</comment>
<evidence type="ECO:0000313" key="1">
    <source>
        <dbReference type="EMBL" id="GAG68450.1"/>
    </source>
</evidence>
<organism evidence="1">
    <name type="scientific">marine sediment metagenome</name>
    <dbReference type="NCBI Taxonomy" id="412755"/>
    <lineage>
        <taxon>unclassified sequences</taxon>
        <taxon>metagenomes</taxon>
        <taxon>ecological metagenomes</taxon>
    </lineage>
</organism>
<gene>
    <name evidence="1" type="ORF">S01H4_20919</name>
</gene>
<sequence length="76" mass="8926">MSRKIKLTEELLERARIAFESRNAVYRNEGLTRGELRLLVRKGLITVKTSVTISRRCNAYLAEDKLWYPETLESIR</sequence>
<protein>
    <submittedName>
        <fullName evidence="1">Uncharacterized protein</fullName>
    </submittedName>
</protein>
<name>X0ZFN4_9ZZZZ</name>
<dbReference type="AlphaFoldDB" id="X0ZFN4"/>
<accession>X0ZFN4</accession>
<proteinExistence type="predicted"/>
<dbReference type="EMBL" id="BART01009441">
    <property type="protein sequence ID" value="GAG68450.1"/>
    <property type="molecule type" value="Genomic_DNA"/>
</dbReference>
<reference evidence="1" key="1">
    <citation type="journal article" date="2014" name="Front. Microbiol.">
        <title>High frequency of phylogenetically diverse reductive dehalogenase-homologous genes in deep subseafloor sedimentary metagenomes.</title>
        <authorList>
            <person name="Kawai M."/>
            <person name="Futagami T."/>
            <person name="Toyoda A."/>
            <person name="Takaki Y."/>
            <person name="Nishi S."/>
            <person name="Hori S."/>
            <person name="Arai W."/>
            <person name="Tsubouchi T."/>
            <person name="Morono Y."/>
            <person name="Uchiyama I."/>
            <person name="Ito T."/>
            <person name="Fujiyama A."/>
            <person name="Inagaki F."/>
            <person name="Takami H."/>
        </authorList>
    </citation>
    <scope>NUCLEOTIDE SEQUENCE</scope>
    <source>
        <strain evidence="1">Expedition CK06-06</strain>
    </source>
</reference>